<evidence type="ECO:0008006" key="6">
    <source>
        <dbReference type="Google" id="ProtNLM"/>
    </source>
</evidence>
<evidence type="ECO:0000313" key="5">
    <source>
        <dbReference type="Proteomes" id="UP000054771"/>
    </source>
</evidence>
<sequence length="327" mass="36021">MLPVSPCSISFSLGTDTMGGSLSRTPPLTEANLPDQSGKVFIVTGASSGYGLILATILYQRNGKVYLAARDTTKLQQIADDLKQRFPASTGQVHFFHLDLSDLSTIKKSAEEFLAKEDKLHVLWHNAGVMIPPQGSKTKQGFELQLGTNNLGPFLLNKFLYPTLAKTAAVSPPNSVRVVWVSAPIVWRAPKPAIDFGNLDYKNDEGAWTKYARSKAGNVLHSVALARRAKDDGVVSVSIDPGVAITSLQRSMPKLVLLLVRLFLAQNPEIGAYTELYAGLQADLDVQKPAQWIVPPGKLVDCRRDLFEQEISEKFWEWSEEQVKPYL</sequence>
<dbReference type="InterPro" id="IPR002347">
    <property type="entry name" value="SDR_fam"/>
</dbReference>
<name>A0A0U5GQ34_ASPCI</name>
<dbReference type="STRING" id="454130.A0A0U5GQ34"/>
<dbReference type="EMBL" id="CDMC01000006">
    <property type="protein sequence ID" value="CEN60900.1"/>
    <property type="molecule type" value="Genomic_DNA"/>
</dbReference>
<proteinExistence type="inferred from homology"/>
<dbReference type="Proteomes" id="UP000054771">
    <property type="component" value="Unassembled WGS sequence"/>
</dbReference>
<evidence type="ECO:0000256" key="3">
    <source>
        <dbReference type="ARBA" id="ARBA00023002"/>
    </source>
</evidence>
<evidence type="ECO:0000313" key="4">
    <source>
        <dbReference type="EMBL" id="CEN60900.1"/>
    </source>
</evidence>
<dbReference type="PANTHER" id="PTHR24320:SF236">
    <property type="entry name" value="SHORT-CHAIN DEHYDROGENASE-RELATED"/>
    <property type="match status" value="1"/>
</dbReference>
<keyword evidence="3" id="KW-0560">Oxidoreductase</keyword>
<dbReference type="OrthoDB" id="191139at2759"/>
<dbReference type="PANTHER" id="PTHR24320">
    <property type="entry name" value="RETINOL DEHYDROGENASE"/>
    <property type="match status" value="1"/>
</dbReference>
<dbReference type="Gene3D" id="3.40.50.720">
    <property type="entry name" value="NAD(P)-binding Rossmann-like Domain"/>
    <property type="match status" value="1"/>
</dbReference>
<dbReference type="GO" id="GO:0016491">
    <property type="term" value="F:oxidoreductase activity"/>
    <property type="evidence" value="ECO:0007669"/>
    <property type="project" value="UniProtKB-KW"/>
</dbReference>
<protein>
    <recommendedName>
        <fullName evidence="6">Short-chain dehydrogenase</fullName>
    </recommendedName>
</protein>
<keyword evidence="5" id="KW-1185">Reference proteome</keyword>
<dbReference type="SUPFAM" id="SSF51735">
    <property type="entry name" value="NAD(P)-binding Rossmann-fold domains"/>
    <property type="match status" value="1"/>
</dbReference>
<dbReference type="PRINTS" id="PR00081">
    <property type="entry name" value="GDHRDH"/>
</dbReference>
<dbReference type="InterPro" id="IPR036291">
    <property type="entry name" value="NAD(P)-bd_dom_sf"/>
</dbReference>
<dbReference type="Pfam" id="PF00106">
    <property type="entry name" value="adh_short"/>
    <property type="match status" value="1"/>
</dbReference>
<comment type="similarity">
    <text evidence="1">Belongs to the short-chain dehydrogenases/reductases (SDR) family.</text>
</comment>
<gene>
    <name evidence="4" type="ORF">ASPCAL07571</name>
</gene>
<organism evidence="4 5">
    <name type="scientific">Aspergillus calidoustus</name>
    <dbReference type="NCBI Taxonomy" id="454130"/>
    <lineage>
        <taxon>Eukaryota</taxon>
        <taxon>Fungi</taxon>
        <taxon>Dikarya</taxon>
        <taxon>Ascomycota</taxon>
        <taxon>Pezizomycotina</taxon>
        <taxon>Eurotiomycetes</taxon>
        <taxon>Eurotiomycetidae</taxon>
        <taxon>Eurotiales</taxon>
        <taxon>Aspergillaceae</taxon>
        <taxon>Aspergillus</taxon>
        <taxon>Aspergillus subgen. Nidulantes</taxon>
    </lineage>
</organism>
<evidence type="ECO:0000256" key="2">
    <source>
        <dbReference type="ARBA" id="ARBA00022857"/>
    </source>
</evidence>
<evidence type="ECO:0000256" key="1">
    <source>
        <dbReference type="ARBA" id="ARBA00006484"/>
    </source>
</evidence>
<accession>A0A0U5GQ34</accession>
<reference evidence="5" key="1">
    <citation type="journal article" date="2016" name="Genome Announc.">
        <title>Draft genome sequences of fungus Aspergillus calidoustus.</title>
        <authorList>
            <person name="Horn F."/>
            <person name="Linde J."/>
            <person name="Mattern D.J."/>
            <person name="Walther G."/>
            <person name="Guthke R."/>
            <person name="Scherlach K."/>
            <person name="Martin K."/>
            <person name="Brakhage A.A."/>
            <person name="Petzke L."/>
            <person name="Valiante V."/>
        </authorList>
    </citation>
    <scope>NUCLEOTIDE SEQUENCE [LARGE SCALE GENOMIC DNA]</scope>
    <source>
        <strain evidence="5">SF006504</strain>
    </source>
</reference>
<dbReference type="OMA" id="GTSKAFW"/>
<keyword evidence="2" id="KW-0521">NADP</keyword>
<dbReference type="AlphaFoldDB" id="A0A0U5GQ34"/>